<evidence type="ECO:0000313" key="2">
    <source>
        <dbReference type="Proteomes" id="UP001257914"/>
    </source>
</evidence>
<keyword evidence="2" id="KW-1185">Reference proteome</keyword>
<dbReference type="PROSITE" id="PS51257">
    <property type="entry name" value="PROKAR_LIPOPROTEIN"/>
    <property type="match status" value="1"/>
</dbReference>
<evidence type="ECO:0000313" key="1">
    <source>
        <dbReference type="EMBL" id="MDU0113231.1"/>
    </source>
</evidence>
<comment type="caution">
    <text evidence="1">The sequence shown here is derived from an EMBL/GenBank/DDBJ whole genome shotgun (WGS) entry which is preliminary data.</text>
</comment>
<name>A0ABU3R0L5_9GAMM</name>
<dbReference type="RefSeq" id="WP_315946830.1">
    <property type="nucleotide sequence ID" value="NZ_JAWCUA010000007.1"/>
</dbReference>
<dbReference type="Proteomes" id="UP001257914">
    <property type="component" value="Unassembled WGS sequence"/>
</dbReference>
<gene>
    <name evidence="1" type="ORF">RT723_09525</name>
</gene>
<organism evidence="1 2">
    <name type="scientific">Psychrosphaera aquimarina</name>
    <dbReference type="NCBI Taxonomy" id="2044854"/>
    <lineage>
        <taxon>Bacteria</taxon>
        <taxon>Pseudomonadati</taxon>
        <taxon>Pseudomonadota</taxon>
        <taxon>Gammaproteobacteria</taxon>
        <taxon>Alteromonadales</taxon>
        <taxon>Pseudoalteromonadaceae</taxon>
        <taxon>Psychrosphaera</taxon>
    </lineage>
</organism>
<sequence length="257" mass="28464">MKILYPIILFLTLSACQNEQEQPLLTTIETMKQTDVLLVSDHTLPEHLNLSSGGANGEERRFIDPTIQSLRAKLQELNLSTYVLNVEDMVEDKSIDNKTTFEAAYAEFDKVLNAAVAANVTILSVHYDANIIKAADYGSANDYIGGAHVILDQRATSNETIAFAESIIFDGNVLKLLNDTGLRIRPDYERQIRYQGNLTLNIIGHSKGGAALLEIGPQEQAQELFGTPAQIVENIDLPLTKLAETIFNFRQSNNLDN</sequence>
<dbReference type="EMBL" id="JAWCUA010000007">
    <property type="protein sequence ID" value="MDU0113231.1"/>
    <property type="molecule type" value="Genomic_DNA"/>
</dbReference>
<proteinExistence type="predicted"/>
<reference evidence="1 2" key="1">
    <citation type="submission" date="2023-10" db="EMBL/GenBank/DDBJ databases">
        <title>Psychrosphaera aquimaarina strain SW33 isolated from seawater.</title>
        <authorList>
            <person name="Bayburt H."/>
            <person name="Kim J.M."/>
            <person name="Choi B.J."/>
            <person name="Jeon C.O."/>
        </authorList>
    </citation>
    <scope>NUCLEOTIDE SEQUENCE [LARGE SCALE GENOMIC DNA]</scope>
    <source>
        <strain evidence="1 2">KCTC 52743</strain>
    </source>
</reference>
<accession>A0ABU3R0L5</accession>
<protein>
    <submittedName>
        <fullName evidence="1">Uncharacterized protein</fullName>
    </submittedName>
</protein>